<dbReference type="Proteomes" id="UP001274830">
    <property type="component" value="Unassembled WGS sequence"/>
</dbReference>
<evidence type="ECO:0000313" key="2">
    <source>
        <dbReference type="EMBL" id="KAK3675186.1"/>
    </source>
</evidence>
<evidence type="ECO:0000313" key="3">
    <source>
        <dbReference type="Proteomes" id="UP001274830"/>
    </source>
</evidence>
<dbReference type="EMBL" id="JAUTXT010000016">
    <property type="protein sequence ID" value="KAK3675186.1"/>
    <property type="molecule type" value="Genomic_DNA"/>
</dbReference>
<organism evidence="2 3">
    <name type="scientific">Recurvomyces mirabilis</name>
    <dbReference type="NCBI Taxonomy" id="574656"/>
    <lineage>
        <taxon>Eukaryota</taxon>
        <taxon>Fungi</taxon>
        <taxon>Dikarya</taxon>
        <taxon>Ascomycota</taxon>
        <taxon>Pezizomycotina</taxon>
        <taxon>Dothideomycetes</taxon>
        <taxon>Dothideomycetidae</taxon>
        <taxon>Mycosphaerellales</taxon>
        <taxon>Teratosphaeriaceae</taxon>
        <taxon>Recurvomyces</taxon>
    </lineage>
</organism>
<proteinExistence type="predicted"/>
<dbReference type="AlphaFoldDB" id="A0AAE0WNS0"/>
<keyword evidence="3" id="KW-1185">Reference proteome</keyword>
<comment type="caution">
    <text evidence="2">The sequence shown here is derived from an EMBL/GenBank/DDBJ whole genome shotgun (WGS) entry which is preliminary data.</text>
</comment>
<sequence length="397" mass="43315">MSAAHVGSPAIGASGKKLKTKLTSKKASVTSFIGPPHLPKLQRQLSNGSRLQRLIRMHNTLVKYEKICAPFDTDTIALEATTEPKLIAAKMMLTTAVTYIALTGSSRLVLTRMIQVLNGKPLSRAKAQHCREAVAMFVIVPKNWRMQRTVPSTHAALKEPVIFTDWDVGVSKTLLTFAMQKLREGFASICNVENDHRASTHQNVITVMSPRIQLKNIAPTIALGRVSEASALCQSKSHINGRLIAIVSLRLYHISRIKSNAHAAANDSSDIVLLATTLPQIFMQVEVHYNIIAATIPCLRIFLKSFHSGYPGGRALDDSKAYVLRSATGLATKGSGAENDGRLCVNVTTSVELQRFNVRDMQRSKRGPSSDAASDASEMPLYDTVATTTICSPERSR</sequence>
<accession>A0AAE0WNS0</accession>
<feature type="region of interest" description="Disordered" evidence="1">
    <location>
        <begin position="358"/>
        <end position="378"/>
    </location>
</feature>
<evidence type="ECO:0000256" key="1">
    <source>
        <dbReference type="SAM" id="MobiDB-lite"/>
    </source>
</evidence>
<protein>
    <submittedName>
        <fullName evidence="2">Uncharacterized protein</fullName>
    </submittedName>
</protein>
<name>A0AAE0WNS0_9PEZI</name>
<reference evidence="2" key="1">
    <citation type="submission" date="2023-07" db="EMBL/GenBank/DDBJ databases">
        <title>Black Yeasts Isolated from many extreme environments.</title>
        <authorList>
            <person name="Coleine C."/>
            <person name="Stajich J.E."/>
            <person name="Selbmann L."/>
        </authorList>
    </citation>
    <scope>NUCLEOTIDE SEQUENCE</scope>
    <source>
        <strain evidence="2">CCFEE 5485</strain>
    </source>
</reference>
<gene>
    <name evidence="2" type="ORF">LTR78_005120</name>
</gene>